<feature type="region of interest" description="Disordered" evidence="1">
    <location>
        <begin position="622"/>
        <end position="676"/>
    </location>
</feature>
<dbReference type="Proteomes" id="UP000515140">
    <property type="component" value="Unplaced"/>
</dbReference>
<dbReference type="InParanoid" id="A0A6P5KH46"/>
<feature type="compositionally biased region" description="Basic and acidic residues" evidence="1">
    <location>
        <begin position="425"/>
        <end position="435"/>
    </location>
</feature>
<dbReference type="PANTHER" id="PTHR16784">
    <property type="entry name" value="ENAMELIN"/>
    <property type="match status" value="1"/>
</dbReference>
<dbReference type="GO" id="GO:0097186">
    <property type="term" value="P:amelogenesis"/>
    <property type="evidence" value="ECO:0007669"/>
    <property type="project" value="TreeGrafter"/>
</dbReference>
<dbReference type="Pfam" id="PF15362">
    <property type="entry name" value="Enamelin"/>
    <property type="match status" value="1"/>
</dbReference>
<dbReference type="GO" id="GO:0070175">
    <property type="term" value="P:positive regulation of enamel mineralization"/>
    <property type="evidence" value="ECO:0007669"/>
    <property type="project" value="TreeGrafter"/>
</dbReference>
<accession>A0A6P5KH46</accession>
<feature type="region of interest" description="Disordered" evidence="1">
    <location>
        <begin position="102"/>
        <end position="335"/>
    </location>
</feature>
<dbReference type="GO" id="GO:0031012">
    <property type="term" value="C:extracellular matrix"/>
    <property type="evidence" value="ECO:0007669"/>
    <property type="project" value="TreeGrafter"/>
</dbReference>
<feature type="compositionally biased region" description="Polar residues" evidence="1">
    <location>
        <begin position="457"/>
        <end position="474"/>
    </location>
</feature>
<feature type="compositionally biased region" description="Polar residues" evidence="1">
    <location>
        <begin position="637"/>
        <end position="655"/>
    </location>
</feature>
<feature type="compositionally biased region" description="Polar residues" evidence="1">
    <location>
        <begin position="397"/>
        <end position="413"/>
    </location>
</feature>
<dbReference type="RefSeq" id="XP_020843927.1">
    <property type="nucleotide sequence ID" value="XM_020988268.1"/>
</dbReference>
<feature type="compositionally biased region" description="Acidic residues" evidence="1">
    <location>
        <begin position="656"/>
        <end position="665"/>
    </location>
</feature>
<evidence type="ECO:0000313" key="2">
    <source>
        <dbReference type="Proteomes" id="UP000515140"/>
    </source>
</evidence>
<keyword evidence="2" id="KW-1185">Reference proteome</keyword>
<organism evidence="2 3">
    <name type="scientific">Phascolarctos cinereus</name>
    <name type="common">Koala</name>
    <dbReference type="NCBI Taxonomy" id="38626"/>
    <lineage>
        <taxon>Eukaryota</taxon>
        <taxon>Metazoa</taxon>
        <taxon>Chordata</taxon>
        <taxon>Craniata</taxon>
        <taxon>Vertebrata</taxon>
        <taxon>Euteleostomi</taxon>
        <taxon>Mammalia</taxon>
        <taxon>Metatheria</taxon>
        <taxon>Diprotodontia</taxon>
        <taxon>Phascolarctidae</taxon>
        <taxon>Phascolarctos</taxon>
    </lineage>
</organism>
<feature type="compositionally biased region" description="Polar residues" evidence="1">
    <location>
        <begin position="268"/>
        <end position="288"/>
    </location>
</feature>
<feature type="compositionally biased region" description="Low complexity" evidence="1">
    <location>
        <begin position="444"/>
        <end position="456"/>
    </location>
</feature>
<evidence type="ECO:0000256" key="1">
    <source>
        <dbReference type="SAM" id="MobiDB-lite"/>
    </source>
</evidence>
<dbReference type="KEGG" id="pcw:110209662"/>
<feature type="region of interest" description="Disordered" evidence="1">
    <location>
        <begin position="933"/>
        <end position="976"/>
    </location>
</feature>
<name>A0A6P5KH46_PHACI</name>
<feature type="compositionally biased region" description="Polar residues" evidence="1">
    <location>
        <begin position="310"/>
        <end position="327"/>
    </location>
</feature>
<evidence type="ECO:0000313" key="3">
    <source>
        <dbReference type="RefSeq" id="XP_020843927.1"/>
    </source>
</evidence>
<feature type="compositionally biased region" description="Basic and acidic residues" evidence="1">
    <location>
        <begin position="223"/>
        <end position="235"/>
    </location>
</feature>
<feature type="region of interest" description="Disordered" evidence="1">
    <location>
        <begin position="1075"/>
        <end position="1125"/>
    </location>
</feature>
<dbReference type="GeneID" id="110209662"/>
<feature type="compositionally biased region" description="Basic and acidic residues" evidence="1">
    <location>
        <begin position="142"/>
        <end position="157"/>
    </location>
</feature>
<feature type="region of interest" description="Disordered" evidence="1">
    <location>
        <begin position="509"/>
        <end position="574"/>
    </location>
</feature>
<sequence length="1157" mass="128296">MLLLWSNHGVFSPELDDVVPKRKMKTLLVFLSLFSCSIAMPMHMPRMGGFGSKSEEMMRYGHYNFMHMPHMAHLSPLYGYNIRLAQQFPQFQMPMWPQLPPNTWLPQSPIPPNIPRPQMKAGEGRETPTPNQPPPTKPPSKKSPEGPPRPKEEDEHPPQYPPYGNGMFPFQQPPWQFPQRVPPGFGRPPGSNEEGGNPYFGYFGYHGFGGRPPYYSEEMFEQDYEKPKEEEDPPKVESTTSAPPPNTTTLETNSTQPTVPSPGGSQGGNETSPTGNDAQAQSPGNNQGVHPGVHSAPTVNISVPDAPGSQIPQLPSQPNVFENSPNPNFRGFPVGRQWTQIGLPSGPRMSIPFYRSYPNQRNYQWHNLAYISKQIAGPGNTAYQKAYPSISKSNSPNYVSNLVNNGQNPQSPTKEPEETNGVSADAKHVTAHGDEQTQNPKENPTTQTERTTFPTRVPTSTWRNSEGYETNKSNYKLPPPEGSPPIPSVNSVDQHENSYYPRVDSRKFPAGIQTSNFPKGVVSEPRKDPSDTEINPPEMKHGTHHPTYTEDVPYPPRESFFPGSNTWNPQQGSPIFEDETMRQEGSLLYPALGVRGNIPYPEYTPYNPQRNKAFAKGNTWNERGDFPGTFRPAGQPGNPSYTLSPPSGQRHPSTYNEEDPIDPTGDEFYQGPDAWGKKSNFKESQVRYREKYLYAPSHPSGTKEYLQHSTNNLPRQRGSTYGEYYPWHPEERVPSYNMAPPLTPPGEKSGYYYPSNAFEQEESMPSPSWGSWDQKIYISAKKGRVPYYSGNSWGRATSLHKSTASVLSQTDSRPLSSSFPVGLSGNPTYQEAESINYDTEQINRVNVPENGQFMVTESVIQNNPINQGEESPYPPASQRHPCCAGNPIGLKDSSPLLPLDYSPPFGLVSGEHGERNPVYAEGSHTKHARHIIYPPGIQSNQRNSSEKNLPEEEENADPFRDDTVTLKRSSPCSKRSEVGQMESVAFSEADSLKGNTPCRKSIFRGDGNNVLAKIFGSDQFNERNDNLIPEELGAPEDRPKPENIQSEGAGSEGRMKQKGVPSIQQVPCLHSALEKHLPSSTGPPFGKGRAGLSNGEPALVSAQPSSTLTGSEAREQLGDTNIDPLIPSELPLSFLSLPREIPRNAELQVPDCLLLQS</sequence>
<dbReference type="PANTHER" id="PTHR16784:SF2">
    <property type="entry name" value="ENAMELIN"/>
    <property type="match status" value="1"/>
</dbReference>
<dbReference type="GO" id="GO:0030345">
    <property type="term" value="F:structural constituent of tooth enamel"/>
    <property type="evidence" value="ECO:0007669"/>
    <property type="project" value="TreeGrafter"/>
</dbReference>
<dbReference type="AlphaFoldDB" id="A0A6P5KH46"/>
<dbReference type="GO" id="GO:0036305">
    <property type="term" value="P:ameloblast differentiation"/>
    <property type="evidence" value="ECO:0007669"/>
    <property type="project" value="TreeGrafter"/>
</dbReference>
<dbReference type="FunCoup" id="A0A6P5KH46">
    <property type="interactions" value="24"/>
</dbReference>
<dbReference type="InterPro" id="IPR015673">
    <property type="entry name" value="Enamelin"/>
</dbReference>
<gene>
    <name evidence="3" type="primary">ENAM</name>
</gene>
<feature type="region of interest" description="Disordered" evidence="1">
    <location>
        <begin position="1029"/>
        <end position="1062"/>
    </location>
</feature>
<reference evidence="3" key="1">
    <citation type="submission" date="2025-08" db="UniProtKB">
        <authorList>
            <consortium name="RefSeq"/>
        </authorList>
    </citation>
    <scope>IDENTIFICATION</scope>
    <source>
        <tissue evidence="3">Spleen</tissue>
    </source>
</reference>
<feature type="region of interest" description="Disordered" evidence="1">
    <location>
        <begin position="397"/>
        <end position="485"/>
    </location>
</feature>
<dbReference type="CTD" id="10117"/>
<feature type="compositionally biased region" description="Polar residues" evidence="1">
    <location>
        <begin position="562"/>
        <end position="573"/>
    </location>
</feature>
<protein>
    <submittedName>
        <fullName evidence="3">Enamelin</fullName>
    </submittedName>
</protein>
<proteinExistence type="predicted"/>